<feature type="transmembrane region" description="Helical" evidence="1">
    <location>
        <begin position="221"/>
        <end position="250"/>
    </location>
</feature>
<name>A0AAD7FDV2_9AGAR</name>
<keyword evidence="1" id="KW-1133">Transmembrane helix</keyword>
<protein>
    <submittedName>
        <fullName evidence="2">Uncharacterized protein</fullName>
    </submittedName>
</protein>
<dbReference type="AlphaFoldDB" id="A0AAD7FDV2"/>
<feature type="transmembrane region" description="Helical" evidence="1">
    <location>
        <begin position="182"/>
        <end position="200"/>
    </location>
</feature>
<feature type="transmembrane region" description="Helical" evidence="1">
    <location>
        <begin position="24"/>
        <end position="42"/>
    </location>
</feature>
<evidence type="ECO:0000313" key="3">
    <source>
        <dbReference type="Proteomes" id="UP001221142"/>
    </source>
</evidence>
<proteinExistence type="predicted"/>
<feature type="transmembrane region" description="Helical" evidence="1">
    <location>
        <begin position="54"/>
        <end position="80"/>
    </location>
</feature>
<feature type="transmembrane region" description="Helical" evidence="1">
    <location>
        <begin position="256"/>
        <end position="278"/>
    </location>
</feature>
<evidence type="ECO:0000313" key="2">
    <source>
        <dbReference type="EMBL" id="KAJ7614441.1"/>
    </source>
</evidence>
<feature type="transmembrane region" description="Helical" evidence="1">
    <location>
        <begin position="107"/>
        <end position="129"/>
    </location>
</feature>
<reference evidence="2" key="1">
    <citation type="submission" date="2023-03" db="EMBL/GenBank/DDBJ databases">
        <title>Massive genome expansion in bonnet fungi (Mycena s.s.) driven by repeated elements and novel gene families across ecological guilds.</title>
        <authorList>
            <consortium name="Lawrence Berkeley National Laboratory"/>
            <person name="Harder C.B."/>
            <person name="Miyauchi S."/>
            <person name="Viragh M."/>
            <person name="Kuo A."/>
            <person name="Thoen E."/>
            <person name="Andreopoulos B."/>
            <person name="Lu D."/>
            <person name="Skrede I."/>
            <person name="Drula E."/>
            <person name="Henrissat B."/>
            <person name="Morin E."/>
            <person name="Kohler A."/>
            <person name="Barry K."/>
            <person name="LaButti K."/>
            <person name="Morin E."/>
            <person name="Salamov A."/>
            <person name="Lipzen A."/>
            <person name="Mereny Z."/>
            <person name="Hegedus B."/>
            <person name="Baldrian P."/>
            <person name="Stursova M."/>
            <person name="Weitz H."/>
            <person name="Taylor A."/>
            <person name="Grigoriev I.V."/>
            <person name="Nagy L.G."/>
            <person name="Martin F."/>
            <person name="Kauserud H."/>
        </authorList>
    </citation>
    <scope>NUCLEOTIDE SEQUENCE</scope>
    <source>
        <strain evidence="2">9284</strain>
    </source>
</reference>
<sequence>MFPGLQDFAVLTNQIGCYIMGAEMLLYGAYLVLFGSYMHMLCTGGARVRKHRNLFLTSATISLFLLSTIHLALILAITALDDRFTRVILTVGSGSVMENTIVDAEDHLVRVAFGIYVTGNVIADGIFIFRCYAIWGFNRKIVVVPILGTLCTAGFGYVNAVLESTIIPFSTMATGQYPLLRLIPISVSLGTTILLMFLTAGRIWWLARSVGTTVGQKKIRWYYTVCAMILESGSLYAAGALLVTLLPIFFYSKSLMSGAITGQLVGIAPTIIAVRVGLNKSIEGPDSIGNVEQSHPLDELSHRPIEFRVPTTHSIRSSISLQGGFENRNGRKTYQEDIVTVC</sequence>
<evidence type="ECO:0000256" key="1">
    <source>
        <dbReference type="SAM" id="Phobius"/>
    </source>
</evidence>
<keyword evidence="3" id="KW-1185">Reference proteome</keyword>
<dbReference type="Proteomes" id="UP001221142">
    <property type="component" value="Unassembled WGS sequence"/>
</dbReference>
<feature type="transmembrane region" description="Helical" evidence="1">
    <location>
        <begin position="141"/>
        <end position="162"/>
    </location>
</feature>
<gene>
    <name evidence="2" type="ORF">FB45DRAFT_936954</name>
</gene>
<comment type="caution">
    <text evidence="2">The sequence shown here is derived from an EMBL/GenBank/DDBJ whole genome shotgun (WGS) entry which is preliminary data.</text>
</comment>
<accession>A0AAD7FDV2</accession>
<dbReference type="EMBL" id="JARKIF010000026">
    <property type="protein sequence ID" value="KAJ7614441.1"/>
    <property type="molecule type" value="Genomic_DNA"/>
</dbReference>
<organism evidence="2 3">
    <name type="scientific">Roridomyces roridus</name>
    <dbReference type="NCBI Taxonomy" id="1738132"/>
    <lineage>
        <taxon>Eukaryota</taxon>
        <taxon>Fungi</taxon>
        <taxon>Dikarya</taxon>
        <taxon>Basidiomycota</taxon>
        <taxon>Agaricomycotina</taxon>
        <taxon>Agaricomycetes</taxon>
        <taxon>Agaricomycetidae</taxon>
        <taxon>Agaricales</taxon>
        <taxon>Marasmiineae</taxon>
        <taxon>Mycenaceae</taxon>
        <taxon>Roridomyces</taxon>
    </lineage>
</organism>
<keyword evidence="1" id="KW-0812">Transmembrane</keyword>
<keyword evidence="1" id="KW-0472">Membrane</keyword>